<dbReference type="Gramene" id="ESR56161">
    <property type="protein sequence ID" value="ESR56161"/>
    <property type="gene ID" value="CICLE_v10023593mg"/>
</dbReference>
<dbReference type="PANTHER" id="PTHR31190">
    <property type="entry name" value="DNA-BINDING DOMAIN"/>
    <property type="match status" value="1"/>
</dbReference>
<accession>V4U216</accession>
<dbReference type="PRINTS" id="PR00367">
    <property type="entry name" value="ETHRSPELEMNT"/>
</dbReference>
<dbReference type="AlphaFoldDB" id="V4U216"/>
<dbReference type="InterPro" id="IPR036955">
    <property type="entry name" value="AP2/ERF_dom_sf"/>
</dbReference>
<keyword evidence="2" id="KW-0805">Transcription regulation</keyword>
<gene>
    <name evidence="9" type="ORF">CICLE_v10023593mg</name>
</gene>
<dbReference type="GO" id="GO:0003677">
    <property type="term" value="F:DNA binding"/>
    <property type="evidence" value="ECO:0007669"/>
    <property type="project" value="UniProtKB-KW"/>
</dbReference>
<evidence type="ECO:0000256" key="4">
    <source>
        <dbReference type="ARBA" id="ARBA00023163"/>
    </source>
</evidence>
<feature type="region of interest" description="Disordered" evidence="7">
    <location>
        <begin position="86"/>
        <end position="105"/>
    </location>
</feature>
<evidence type="ECO:0000259" key="8">
    <source>
        <dbReference type="PROSITE" id="PS51032"/>
    </source>
</evidence>
<evidence type="ECO:0000256" key="7">
    <source>
        <dbReference type="SAM" id="MobiDB-lite"/>
    </source>
</evidence>
<keyword evidence="4" id="KW-0804">Transcription</keyword>
<evidence type="ECO:0000256" key="3">
    <source>
        <dbReference type="ARBA" id="ARBA00023125"/>
    </source>
</evidence>
<evidence type="ECO:0000256" key="5">
    <source>
        <dbReference type="ARBA" id="ARBA00023242"/>
    </source>
</evidence>
<comment type="similarity">
    <text evidence="6">Belongs to the AP2/ERF transcription factor family. ERF subfamily.</text>
</comment>
<dbReference type="PANTHER" id="PTHR31190:SF167">
    <property type="entry name" value="ETHYLENE-RESPONSIVE TRANSCRIPTION FACTOR ERF112"/>
    <property type="match status" value="1"/>
</dbReference>
<dbReference type="PROSITE" id="PS51032">
    <property type="entry name" value="AP2_ERF"/>
    <property type="match status" value="1"/>
</dbReference>
<keyword evidence="10" id="KW-1185">Reference proteome</keyword>
<keyword evidence="3" id="KW-0238">DNA-binding</keyword>
<protein>
    <recommendedName>
        <fullName evidence="8">AP2/ERF domain-containing protein</fullName>
    </recommendedName>
</protein>
<sequence length="203" mass="22773">MTGGVGRKREESSSFLKIAFIQFLENLCRFNHHNLKLHFSLQFKSLNSNSNIQQQILDQSMAASAGNSSSTETVNSCLELISSSNPLDDLFDQPDYESEPTTPDTIRQKAVRSKYRGVRPRPWGKWTGEIKNPNKNTAQVWLGTFDMPEDAGSAYGPAPFQIHGQNAELNFPQTRESHEEKHFRESACANTYSGSILFSNPLS</sequence>
<dbReference type="Gene3D" id="3.30.730.10">
    <property type="entry name" value="AP2/ERF domain"/>
    <property type="match status" value="1"/>
</dbReference>
<evidence type="ECO:0000313" key="10">
    <source>
        <dbReference type="Proteomes" id="UP000030687"/>
    </source>
</evidence>
<dbReference type="Pfam" id="PF00847">
    <property type="entry name" value="AP2"/>
    <property type="match status" value="1"/>
</dbReference>
<evidence type="ECO:0000313" key="9">
    <source>
        <dbReference type="EMBL" id="ESR56161.1"/>
    </source>
</evidence>
<dbReference type="InterPro" id="IPR001471">
    <property type="entry name" value="AP2/ERF_dom"/>
</dbReference>
<dbReference type="Proteomes" id="UP000030687">
    <property type="component" value="Unassembled WGS sequence"/>
</dbReference>
<evidence type="ECO:0000256" key="1">
    <source>
        <dbReference type="ARBA" id="ARBA00004123"/>
    </source>
</evidence>
<dbReference type="KEGG" id="cic:CICLE_v10023593mg"/>
<dbReference type="SUPFAM" id="SSF54171">
    <property type="entry name" value="DNA-binding domain"/>
    <property type="match status" value="1"/>
</dbReference>
<name>V4U216_CITCL</name>
<reference evidence="9 10" key="1">
    <citation type="submission" date="2013-10" db="EMBL/GenBank/DDBJ databases">
        <authorList>
            <consortium name="International Citrus Genome Consortium"/>
            <person name="Jenkins J."/>
            <person name="Schmutz J."/>
            <person name="Prochnik S."/>
            <person name="Rokhsar D."/>
            <person name="Gmitter F."/>
            <person name="Ollitrault P."/>
            <person name="Machado M."/>
            <person name="Talon M."/>
            <person name="Wincker P."/>
            <person name="Jaillon O."/>
            <person name="Morgante M."/>
        </authorList>
    </citation>
    <scope>NUCLEOTIDE SEQUENCE</scope>
    <source>
        <strain evidence="10">cv. Clemenules</strain>
    </source>
</reference>
<dbReference type="InterPro" id="IPR016177">
    <property type="entry name" value="DNA-bd_dom_sf"/>
</dbReference>
<dbReference type="STRING" id="85681.V4U216"/>
<organism evidence="9 10">
    <name type="scientific">Citrus clementina</name>
    <name type="common">Clementine</name>
    <name type="synonym">Citrus deliciosa x Citrus sinensis</name>
    <dbReference type="NCBI Taxonomy" id="85681"/>
    <lineage>
        <taxon>Eukaryota</taxon>
        <taxon>Viridiplantae</taxon>
        <taxon>Streptophyta</taxon>
        <taxon>Embryophyta</taxon>
        <taxon>Tracheophyta</taxon>
        <taxon>Spermatophyta</taxon>
        <taxon>Magnoliopsida</taxon>
        <taxon>eudicotyledons</taxon>
        <taxon>Gunneridae</taxon>
        <taxon>Pentapetalae</taxon>
        <taxon>rosids</taxon>
        <taxon>malvids</taxon>
        <taxon>Sapindales</taxon>
        <taxon>Rutaceae</taxon>
        <taxon>Aurantioideae</taxon>
        <taxon>Citrus</taxon>
    </lineage>
</organism>
<dbReference type="CDD" id="cd00018">
    <property type="entry name" value="AP2"/>
    <property type="match status" value="1"/>
</dbReference>
<evidence type="ECO:0000256" key="2">
    <source>
        <dbReference type="ARBA" id="ARBA00023015"/>
    </source>
</evidence>
<dbReference type="EMBL" id="KI536661">
    <property type="protein sequence ID" value="ESR56161.1"/>
    <property type="molecule type" value="Genomic_DNA"/>
</dbReference>
<dbReference type="SMART" id="SM00380">
    <property type="entry name" value="AP2"/>
    <property type="match status" value="1"/>
</dbReference>
<dbReference type="GO" id="GO:0009873">
    <property type="term" value="P:ethylene-activated signaling pathway"/>
    <property type="evidence" value="ECO:0007669"/>
    <property type="project" value="InterPro"/>
</dbReference>
<keyword evidence="5" id="KW-0539">Nucleus</keyword>
<dbReference type="GO" id="GO:0003700">
    <property type="term" value="F:DNA-binding transcription factor activity"/>
    <property type="evidence" value="ECO:0007669"/>
    <property type="project" value="InterPro"/>
</dbReference>
<dbReference type="InterPro" id="IPR044808">
    <property type="entry name" value="ERF_plant"/>
</dbReference>
<comment type="subcellular location">
    <subcellularLocation>
        <location evidence="1">Nucleus</location>
    </subcellularLocation>
</comment>
<feature type="compositionally biased region" description="Acidic residues" evidence="7">
    <location>
        <begin position="89"/>
        <end position="98"/>
    </location>
</feature>
<proteinExistence type="inferred from homology"/>
<dbReference type="GO" id="GO:0005634">
    <property type="term" value="C:nucleus"/>
    <property type="evidence" value="ECO:0007669"/>
    <property type="project" value="UniProtKB-SubCell"/>
</dbReference>
<feature type="domain" description="AP2/ERF" evidence="8">
    <location>
        <begin position="114"/>
        <end position="172"/>
    </location>
</feature>
<evidence type="ECO:0000256" key="6">
    <source>
        <dbReference type="ARBA" id="ARBA00024343"/>
    </source>
</evidence>
<dbReference type="InParanoid" id="V4U216"/>